<dbReference type="PRINTS" id="PR00079">
    <property type="entry name" value="G6PDHDRGNASE"/>
</dbReference>
<dbReference type="InterPro" id="IPR008927">
    <property type="entry name" value="6-PGluconate_DH-like_C_sf"/>
</dbReference>
<evidence type="ECO:0000313" key="11">
    <source>
        <dbReference type="Proteomes" id="UP000231453"/>
    </source>
</evidence>
<dbReference type="InterPro" id="IPR006114">
    <property type="entry name" value="6PGDH_C"/>
</dbReference>
<evidence type="ECO:0000259" key="8">
    <source>
        <dbReference type="Pfam" id="PF02781"/>
    </source>
</evidence>
<keyword evidence="3" id="KW-0521">NADP</keyword>
<evidence type="ECO:0000256" key="1">
    <source>
        <dbReference type="ARBA" id="ARBA00004937"/>
    </source>
</evidence>
<accession>A0A2M7VA51</accession>
<proteinExistence type="predicted"/>
<dbReference type="InterPro" id="IPR004849">
    <property type="entry name" value="6DGDH_YqeC"/>
</dbReference>
<dbReference type="GO" id="GO:0005829">
    <property type="term" value="C:cytosol"/>
    <property type="evidence" value="ECO:0007669"/>
    <property type="project" value="TreeGrafter"/>
</dbReference>
<evidence type="ECO:0000256" key="3">
    <source>
        <dbReference type="ARBA" id="ARBA00022857"/>
    </source>
</evidence>
<dbReference type="GO" id="GO:0006006">
    <property type="term" value="P:glucose metabolic process"/>
    <property type="evidence" value="ECO:0007669"/>
    <property type="project" value="UniProtKB-KW"/>
</dbReference>
<dbReference type="SUPFAM" id="SSF55347">
    <property type="entry name" value="Glyceraldehyde-3-phosphate dehydrogenase-like, C-terminal domain"/>
    <property type="match status" value="1"/>
</dbReference>
<dbReference type="InterPro" id="IPR001282">
    <property type="entry name" value="G6P_DH"/>
</dbReference>
<keyword evidence="4" id="KW-0560">Oxidoreductase</keyword>
<dbReference type="PANTHER" id="PTHR23429:SF0">
    <property type="entry name" value="GLUCOSE-6-PHOSPHATE 1-DEHYDROGENASE"/>
    <property type="match status" value="1"/>
</dbReference>
<name>A0A2M7VA51_9BACT</name>
<protein>
    <recommendedName>
        <fullName evidence="12">Glucose-6-phosphate dehydrogenase (NADP(+))</fullName>
    </recommendedName>
</protein>
<comment type="caution">
    <text evidence="10">The sequence shown here is derived from an EMBL/GenBank/DDBJ whole genome shotgun (WGS) entry which is preliminary data.</text>
</comment>
<dbReference type="NCBIfam" id="TIGR00872">
    <property type="entry name" value="gnd_rel"/>
    <property type="match status" value="1"/>
</dbReference>
<evidence type="ECO:0000259" key="7">
    <source>
        <dbReference type="Pfam" id="PF00479"/>
    </source>
</evidence>
<dbReference type="AlphaFoldDB" id="A0A2M7VA51"/>
<gene>
    <name evidence="10" type="ORF">COX80_03475</name>
</gene>
<dbReference type="Gene3D" id="3.40.50.720">
    <property type="entry name" value="NAD(P)-binding Rossmann-like Domain"/>
    <property type="match status" value="2"/>
</dbReference>
<evidence type="ECO:0000256" key="5">
    <source>
        <dbReference type="ARBA" id="ARBA00023277"/>
    </source>
</evidence>
<dbReference type="Pfam" id="PF00393">
    <property type="entry name" value="6PGD"/>
    <property type="match status" value="1"/>
</dbReference>
<dbReference type="EMBL" id="PFPL01000045">
    <property type="protein sequence ID" value="PIZ95765.1"/>
    <property type="molecule type" value="Genomic_DNA"/>
</dbReference>
<evidence type="ECO:0000259" key="9">
    <source>
        <dbReference type="Pfam" id="PF03446"/>
    </source>
</evidence>
<organism evidence="10 11">
    <name type="scientific">Candidatus Magasanikbacteria bacterium CG_4_10_14_0_2_um_filter_33_14</name>
    <dbReference type="NCBI Taxonomy" id="1974636"/>
    <lineage>
        <taxon>Bacteria</taxon>
        <taxon>Candidatus Magasanikiibacteriota</taxon>
    </lineage>
</organism>
<dbReference type="SUPFAM" id="SSF51735">
    <property type="entry name" value="NAD(P)-binding Rossmann-fold domains"/>
    <property type="match status" value="2"/>
</dbReference>
<dbReference type="PANTHER" id="PTHR23429">
    <property type="entry name" value="GLUCOSE-6-PHOSPHATE 1-DEHYDROGENASE G6PD"/>
    <property type="match status" value="1"/>
</dbReference>
<dbReference type="GO" id="GO:0004345">
    <property type="term" value="F:glucose-6-phosphate dehydrogenase activity"/>
    <property type="evidence" value="ECO:0007669"/>
    <property type="project" value="InterPro"/>
</dbReference>
<evidence type="ECO:0000313" key="10">
    <source>
        <dbReference type="EMBL" id="PIZ95765.1"/>
    </source>
</evidence>
<feature type="domain" description="6-phosphogluconate dehydrogenase C-terminal" evidence="6">
    <location>
        <begin position="661"/>
        <end position="770"/>
    </location>
</feature>
<keyword evidence="5" id="KW-0119">Carbohydrate metabolism</keyword>
<dbReference type="GO" id="GO:0004616">
    <property type="term" value="F:phosphogluconate dehydrogenase (decarboxylating) activity"/>
    <property type="evidence" value="ECO:0007669"/>
    <property type="project" value="InterPro"/>
</dbReference>
<dbReference type="Pfam" id="PF02781">
    <property type="entry name" value="G6PD_C"/>
    <property type="match status" value="1"/>
</dbReference>
<dbReference type="NCBIfam" id="NF007161">
    <property type="entry name" value="PRK09599.1"/>
    <property type="match status" value="1"/>
</dbReference>
<dbReference type="NCBIfam" id="TIGR00871">
    <property type="entry name" value="zwf"/>
    <property type="match status" value="1"/>
</dbReference>
<dbReference type="Pfam" id="PF03446">
    <property type="entry name" value="NAD_binding_2"/>
    <property type="match status" value="1"/>
</dbReference>
<dbReference type="InterPro" id="IPR036291">
    <property type="entry name" value="NAD(P)-bd_dom_sf"/>
</dbReference>
<dbReference type="Gene3D" id="1.10.1040.10">
    <property type="entry name" value="N-(1-d-carboxylethyl)-l-norvaline Dehydrogenase, domain 2"/>
    <property type="match status" value="1"/>
</dbReference>
<evidence type="ECO:0000256" key="2">
    <source>
        <dbReference type="ARBA" id="ARBA00022526"/>
    </source>
</evidence>
<feature type="domain" description="Glucose-6-phosphate dehydrogenase C-terminal" evidence="8">
    <location>
        <begin position="203"/>
        <end position="472"/>
    </location>
</feature>
<dbReference type="InterPro" id="IPR022674">
    <property type="entry name" value="G6P_DH_NAD-bd"/>
</dbReference>
<reference evidence="11" key="1">
    <citation type="submission" date="2017-09" db="EMBL/GenBank/DDBJ databases">
        <title>Depth-based differentiation of microbial function through sediment-hosted aquifers and enrichment of novel symbionts in the deep terrestrial subsurface.</title>
        <authorList>
            <person name="Probst A.J."/>
            <person name="Ladd B."/>
            <person name="Jarett J.K."/>
            <person name="Geller-Mcgrath D.E."/>
            <person name="Sieber C.M.K."/>
            <person name="Emerson J.B."/>
            <person name="Anantharaman K."/>
            <person name="Thomas B.C."/>
            <person name="Malmstrom R."/>
            <person name="Stieglmeier M."/>
            <person name="Klingl A."/>
            <person name="Woyke T."/>
            <person name="Ryan C.M."/>
            <person name="Banfield J.F."/>
        </authorList>
    </citation>
    <scope>NUCLEOTIDE SEQUENCE [LARGE SCALE GENOMIC DNA]</scope>
</reference>
<dbReference type="Gene3D" id="3.30.360.10">
    <property type="entry name" value="Dihydrodipicolinate Reductase, domain 2"/>
    <property type="match status" value="1"/>
</dbReference>
<dbReference type="GO" id="GO:0050661">
    <property type="term" value="F:NADP binding"/>
    <property type="evidence" value="ECO:0007669"/>
    <property type="project" value="InterPro"/>
</dbReference>
<dbReference type="Proteomes" id="UP000231453">
    <property type="component" value="Unassembled WGS sequence"/>
</dbReference>
<evidence type="ECO:0000256" key="4">
    <source>
        <dbReference type="ARBA" id="ARBA00023002"/>
    </source>
</evidence>
<feature type="domain" description="6-phosphogluconate dehydrogenase NADP-binding" evidence="9">
    <location>
        <begin position="492"/>
        <end position="647"/>
    </location>
</feature>
<evidence type="ECO:0008006" key="12">
    <source>
        <dbReference type="Google" id="ProtNLM"/>
    </source>
</evidence>
<dbReference type="Pfam" id="PF00479">
    <property type="entry name" value="G6PD_N"/>
    <property type="match status" value="1"/>
</dbReference>
<dbReference type="InterPro" id="IPR006115">
    <property type="entry name" value="6PGDH_NADP-bd"/>
</dbReference>
<comment type="pathway">
    <text evidence="1">Carbohydrate degradation; pentose phosphate pathway; D-ribulose 5-phosphate from D-glucose 6-phosphate (oxidative stage): step 1/3.</text>
</comment>
<feature type="domain" description="Glucose-6-phosphate dehydrogenase NAD-binding" evidence="7">
    <location>
        <begin position="18"/>
        <end position="199"/>
    </location>
</feature>
<dbReference type="InterPro" id="IPR022675">
    <property type="entry name" value="G6P_DH_C"/>
</dbReference>
<dbReference type="SUPFAM" id="SSF48179">
    <property type="entry name" value="6-phosphogluconate dehydrogenase C-terminal domain-like"/>
    <property type="match status" value="1"/>
</dbReference>
<evidence type="ECO:0000259" key="6">
    <source>
        <dbReference type="Pfam" id="PF00393"/>
    </source>
</evidence>
<sequence length="792" mass="90841">MKKQKQFLIPEVPTIFTIFGATGDLMEHKIIPSLFFLYKQKRLPKHLKILGFARRDLSHKDFRKKVLSVLQEMNFVKNEKQAEKFLEFFEYVRGDFADAKSFESLGEKVKEIEDVWKICANKLYYLAVPPNFMSEIVSNLKRTKLSDPCGGNMGWSRVIVEKPIGYDRNSAQELEKTLSILKDEQVYRIDHYFGKEMVQGIFNFRFSNNFLESDWNNKHIEKIEIKLLESIGVETRGNFYDKVGALRDVGQNHLLSVLALLAMDDPRDASAESVREMREKLLSQITIMNSEEVKKNTFRAQYEGYDNIAGVEKNSETETYFKLKLNIESLRWSDVPIYIESGKKVGPAKKEVVVTFKDREPCIWCQPTGPAKNKVVFSFAPKQEINIDFWQRKPGFEDVLEKRDFKFLLYKKQSKFPYVEEYAKLFYDAIQGQQRWFMTREEVLHEWRIVDPILKAWEKRSVPLHTYKVDNREIVDIADDFFLTNEKNFKKEIAIMGLGRMGGGLAQNLLEKGWKVVGHNRTWEVTEKLESVGLTGAKEVKEMVEKLIAPRIVWLMLPNGKPVDEAIFDKKDGLINYLEKGDIIIDGGNSYFKDSVERAKKLQKYGIHFLDAGVSGGPGGARKGACVMIGGDKKVFASIETLFKDMSVTNGYEFFPGSGAGHFVKMVHNGIEYGMMQALGEGFNVMKKSNYKLDLKKITSVYNNGSVIESRLVGWLYDAFEIYGIDLKKISGKVDSNGEGAWTVDTAKAMKLKAKVIEESLNFRKQSQKNPDYTGQVVSALRGQFGQHKVEK</sequence>
<dbReference type="InterPro" id="IPR013328">
    <property type="entry name" value="6PGD_dom2"/>
</dbReference>
<keyword evidence="2" id="KW-0313">Glucose metabolism</keyword>
<dbReference type="GO" id="GO:0009051">
    <property type="term" value="P:pentose-phosphate shunt, oxidative branch"/>
    <property type="evidence" value="ECO:0007669"/>
    <property type="project" value="TreeGrafter"/>
</dbReference>